<proteinExistence type="predicted"/>
<evidence type="ECO:0000313" key="2">
    <source>
        <dbReference type="EMBL" id="KAB5592972.1"/>
    </source>
</evidence>
<keyword evidence="1" id="KW-1133">Transmembrane helix</keyword>
<feature type="transmembrane region" description="Helical" evidence="1">
    <location>
        <begin position="68"/>
        <end position="90"/>
    </location>
</feature>
<dbReference type="OrthoDB" id="3247250at2759"/>
<protein>
    <recommendedName>
        <fullName evidence="4">Transmembrane protein</fullName>
    </recommendedName>
</protein>
<keyword evidence="1" id="KW-0812">Transmembrane</keyword>
<dbReference type="EMBL" id="SSOP01000049">
    <property type="protein sequence ID" value="KAB5592972.1"/>
    <property type="molecule type" value="Genomic_DNA"/>
</dbReference>
<keyword evidence="1" id="KW-0472">Membrane</keyword>
<accession>A0A5N5QMF1</accession>
<evidence type="ECO:0008006" key="4">
    <source>
        <dbReference type="Google" id="ProtNLM"/>
    </source>
</evidence>
<evidence type="ECO:0000256" key="1">
    <source>
        <dbReference type="SAM" id="Phobius"/>
    </source>
</evidence>
<keyword evidence="3" id="KW-1185">Reference proteome</keyword>
<dbReference type="Proteomes" id="UP000383932">
    <property type="component" value="Unassembled WGS sequence"/>
</dbReference>
<organism evidence="2 3">
    <name type="scientific">Ceratobasidium theobromae</name>
    <dbReference type="NCBI Taxonomy" id="1582974"/>
    <lineage>
        <taxon>Eukaryota</taxon>
        <taxon>Fungi</taxon>
        <taxon>Dikarya</taxon>
        <taxon>Basidiomycota</taxon>
        <taxon>Agaricomycotina</taxon>
        <taxon>Agaricomycetes</taxon>
        <taxon>Cantharellales</taxon>
        <taxon>Ceratobasidiaceae</taxon>
        <taxon>Ceratobasidium</taxon>
    </lineage>
</organism>
<sequence length="94" mass="9916">MTHSARSSLSDLSVQTLPLTPAAPQHKRTPSQTYFSLAEDGFVGTSNDARLEVEAAQGFEKFGSGEGIAMGISVVAVLSLAAVAATFTFLRVNW</sequence>
<dbReference type="AlphaFoldDB" id="A0A5N5QMF1"/>
<evidence type="ECO:0000313" key="3">
    <source>
        <dbReference type="Proteomes" id="UP000383932"/>
    </source>
</evidence>
<name>A0A5N5QMF1_9AGAM</name>
<reference evidence="2 3" key="1">
    <citation type="journal article" date="2019" name="Fungal Biol. Biotechnol.">
        <title>Draft genome sequence of fastidious pathogen Ceratobasidium theobromae, which causes vascular-streak dieback in Theobroma cacao.</title>
        <authorList>
            <person name="Ali S.S."/>
            <person name="Asman A."/>
            <person name="Shao J."/>
            <person name="Firmansyah A.P."/>
            <person name="Susilo A.W."/>
            <person name="Rosmana A."/>
            <person name="McMahon P."/>
            <person name="Junaid M."/>
            <person name="Guest D."/>
            <person name="Kheng T.Y."/>
            <person name="Meinhardt L.W."/>
            <person name="Bailey B.A."/>
        </authorList>
    </citation>
    <scope>NUCLEOTIDE SEQUENCE [LARGE SCALE GENOMIC DNA]</scope>
    <source>
        <strain evidence="2 3">CT2</strain>
    </source>
</reference>
<comment type="caution">
    <text evidence="2">The sequence shown here is derived from an EMBL/GenBank/DDBJ whole genome shotgun (WGS) entry which is preliminary data.</text>
</comment>
<gene>
    <name evidence="2" type="ORF">CTheo_3607</name>
</gene>